<evidence type="ECO:0000256" key="1">
    <source>
        <dbReference type="SAM" id="MobiDB-lite"/>
    </source>
</evidence>
<protein>
    <recommendedName>
        <fullName evidence="2">Protein kinase domain-containing protein</fullName>
    </recommendedName>
</protein>
<feature type="region of interest" description="Disordered" evidence="1">
    <location>
        <begin position="643"/>
        <end position="686"/>
    </location>
</feature>
<keyword evidence="4" id="KW-1185">Reference proteome</keyword>
<dbReference type="VEuPathDB" id="FungiDB:BD410DRAFT_3664"/>
<feature type="region of interest" description="Disordered" evidence="1">
    <location>
        <begin position="561"/>
        <end position="584"/>
    </location>
</feature>
<feature type="compositionally biased region" description="Polar residues" evidence="1">
    <location>
        <begin position="648"/>
        <end position="674"/>
    </location>
</feature>
<dbReference type="InterPro" id="IPR008266">
    <property type="entry name" value="Tyr_kinase_AS"/>
</dbReference>
<dbReference type="EMBL" id="ML170156">
    <property type="protein sequence ID" value="TDL29097.1"/>
    <property type="molecule type" value="Genomic_DNA"/>
</dbReference>
<organism evidence="3 4">
    <name type="scientific">Rickenella mellea</name>
    <dbReference type="NCBI Taxonomy" id="50990"/>
    <lineage>
        <taxon>Eukaryota</taxon>
        <taxon>Fungi</taxon>
        <taxon>Dikarya</taxon>
        <taxon>Basidiomycota</taxon>
        <taxon>Agaricomycotina</taxon>
        <taxon>Agaricomycetes</taxon>
        <taxon>Hymenochaetales</taxon>
        <taxon>Rickenellaceae</taxon>
        <taxon>Rickenella</taxon>
    </lineage>
</organism>
<evidence type="ECO:0000313" key="3">
    <source>
        <dbReference type="EMBL" id="TDL29097.1"/>
    </source>
</evidence>
<gene>
    <name evidence="3" type="ORF">BD410DRAFT_3664</name>
</gene>
<dbReference type="InterPro" id="IPR011009">
    <property type="entry name" value="Kinase-like_dom_sf"/>
</dbReference>
<dbReference type="Proteomes" id="UP000294933">
    <property type="component" value="Unassembled WGS sequence"/>
</dbReference>
<dbReference type="OrthoDB" id="5584477at2759"/>
<evidence type="ECO:0000313" key="4">
    <source>
        <dbReference type="Proteomes" id="UP000294933"/>
    </source>
</evidence>
<evidence type="ECO:0000259" key="2">
    <source>
        <dbReference type="PROSITE" id="PS50011"/>
    </source>
</evidence>
<accession>A0A4R5XG20</accession>
<dbReference type="PROSITE" id="PS50011">
    <property type="entry name" value="PROTEIN_KINASE_DOM"/>
    <property type="match status" value="1"/>
</dbReference>
<dbReference type="InterPro" id="IPR040976">
    <property type="entry name" value="Pkinase_fungal"/>
</dbReference>
<name>A0A4R5XG20_9AGAM</name>
<reference evidence="3 4" key="1">
    <citation type="submission" date="2018-06" db="EMBL/GenBank/DDBJ databases">
        <title>A transcriptomic atlas of mushroom development highlights an independent origin of complex multicellularity.</title>
        <authorList>
            <consortium name="DOE Joint Genome Institute"/>
            <person name="Krizsan K."/>
            <person name="Almasi E."/>
            <person name="Merenyi Z."/>
            <person name="Sahu N."/>
            <person name="Viragh M."/>
            <person name="Koszo T."/>
            <person name="Mondo S."/>
            <person name="Kiss B."/>
            <person name="Balint B."/>
            <person name="Kues U."/>
            <person name="Barry K."/>
            <person name="Hegedus J.C."/>
            <person name="Henrissat B."/>
            <person name="Johnson J."/>
            <person name="Lipzen A."/>
            <person name="Ohm R."/>
            <person name="Nagy I."/>
            <person name="Pangilinan J."/>
            <person name="Yan J."/>
            <person name="Xiong Y."/>
            <person name="Grigoriev I.V."/>
            <person name="Hibbett D.S."/>
            <person name="Nagy L.G."/>
        </authorList>
    </citation>
    <scope>NUCLEOTIDE SEQUENCE [LARGE SCALE GENOMIC DNA]</scope>
    <source>
        <strain evidence="3 4">SZMC22713</strain>
    </source>
</reference>
<dbReference type="Pfam" id="PF17667">
    <property type="entry name" value="Pkinase_fungal"/>
    <property type="match status" value="1"/>
</dbReference>
<dbReference type="AlphaFoldDB" id="A0A4R5XG20"/>
<dbReference type="SUPFAM" id="SSF56112">
    <property type="entry name" value="Protein kinase-like (PK-like)"/>
    <property type="match status" value="1"/>
</dbReference>
<dbReference type="InterPro" id="IPR000719">
    <property type="entry name" value="Prot_kinase_dom"/>
</dbReference>
<dbReference type="PANTHER" id="PTHR38248:SF2">
    <property type="entry name" value="FUNK1 11"/>
    <property type="match status" value="1"/>
</dbReference>
<sequence length="686" mass="77569">MLGNMEDFEFIRHKISDSAIKFDPEVMVDALSQEGEGGLPALYDSERREWKNWPDTISQPPPKLRDGESTIESKVASYTTDVAKRVAGLLSRSLPRMWDARFANTPVPNRSCDRKPDIVSLDREKEDLTRTVEWDSIHALFELKCSTGDEMKAKSELIHCARLMFGHQLDRRFVLGVILRGTKMSLTVLNRSGTVTSASFDVHEHPDLFLRVAVGVLFLDRTTMGYDPSISLARDTIQVNANTYQIKSIIYHECVIRGRGTFCVEVEKDGQTFVIKDYWVDTTRGDKEWEILGHAKGIDHVAELVEYQKLEIENVIDSTETDMWFAKADQKTKDNPEIREHVRIVLTPYGRPLWEFNSKRELLQTFIDVIDAHDKLYAEKGILHRDISLRNILITALGRGLLIDMDFAIRMTKKLRQAASGPRTGTVPFMAVAILLKRHDHHPGHDLESLFYVLCWICVTRAGPNQPREFDFGKSRLSKWCGKAGDTFEDVADAKQFACGTTNMFKRSVLAEMHPYFDDLRDCLTRLRDLIFTNDFPDDTPITHAQMREFFQSSLDALPQEESVSSKQADSAVGGISSFDNETTTSIVPGDIQVRRAGQIKTKNVPADDYLTKWHQMRQGTSPSDLPGKRSLHDVEEECEDHDEDICGSTTPGDLPTSIGSAGITSWRSSTMGSNKRRRVGPTSTT</sequence>
<dbReference type="GO" id="GO:0005524">
    <property type="term" value="F:ATP binding"/>
    <property type="evidence" value="ECO:0007669"/>
    <property type="project" value="InterPro"/>
</dbReference>
<dbReference type="PROSITE" id="PS00109">
    <property type="entry name" value="PROTEIN_KINASE_TYR"/>
    <property type="match status" value="1"/>
</dbReference>
<dbReference type="Gene3D" id="1.10.510.10">
    <property type="entry name" value="Transferase(Phosphotransferase) domain 1"/>
    <property type="match status" value="1"/>
</dbReference>
<proteinExistence type="predicted"/>
<dbReference type="GO" id="GO:0004672">
    <property type="term" value="F:protein kinase activity"/>
    <property type="evidence" value="ECO:0007669"/>
    <property type="project" value="InterPro"/>
</dbReference>
<dbReference type="STRING" id="50990.A0A4R5XG20"/>
<feature type="domain" description="Protein kinase" evidence="2">
    <location>
        <begin position="251"/>
        <end position="517"/>
    </location>
</feature>
<dbReference type="PANTHER" id="PTHR38248">
    <property type="entry name" value="FUNK1 6"/>
    <property type="match status" value="1"/>
</dbReference>